<dbReference type="AlphaFoldDB" id="A0A1Y5I0A8"/>
<evidence type="ECO:0000256" key="5">
    <source>
        <dbReference type="ARBA" id="ARBA00023136"/>
    </source>
</evidence>
<dbReference type="InterPro" id="IPR050638">
    <property type="entry name" value="AA-Vitamin_Transporters"/>
</dbReference>
<evidence type="ECO:0000256" key="3">
    <source>
        <dbReference type="ARBA" id="ARBA00022692"/>
    </source>
</evidence>
<dbReference type="EMBL" id="MABE01000051">
    <property type="protein sequence ID" value="OUS41473.1"/>
    <property type="molecule type" value="Genomic_DNA"/>
</dbReference>
<dbReference type="Pfam" id="PF00892">
    <property type="entry name" value="EamA"/>
    <property type="match status" value="1"/>
</dbReference>
<evidence type="ECO:0000313" key="8">
    <source>
        <dbReference type="EMBL" id="OUS41473.1"/>
    </source>
</evidence>
<evidence type="ECO:0000256" key="1">
    <source>
        <dbReference type="ARBA" id="ARBA00004141"/>
    </source>
</evidence>
<proteinExistence type="inferred from homology"/>
<name>A0A1Y5I0A8_OLEAN</name>
<comment type="similarity">
    <text evidence="2">Belongs to the EamA transporter family.</text>
</comment>
<evidence type="ECO:0000313" key="9">
    <source>
        <dbReference type="Proteomes" id="UP000227088"/>
    </source>
</evidence>
<sequence length="258" mass="28409">MWRLIAVSVIWAFSFGLIKGKLTGLDSGLVASIRLILCFLCFAPFIFRVSQHKERLKLALLGVIQFGIMYLAYIKSYQYLPGYLVAVFTIFTPFYVIGLNFIFDKTSRKGKSMMLSLIAIASSIAGAAVIVFKSPGQEDYLIGFLILQCANIAFAIGQWNYQRWAGQESNAGNMAWMYLGAAAFASLVSFPQLDFSLVVVSQEQILVLLYLGVIASGLCFYLWNSGSKQVSPATLAVMNNGYIPIAVIAAIVLFQEPV</sequence>
<evidence type="ECO:0000259" key="7">
    <source>
        <dbReference type="Pfam" id="PF00892"/>
    </source>
</evidence>
<evidence type="ECO:0000256" key="6">
    <source>
        <dbReference type="SAM" id="Phobius"/>
    </source>
</evidence>
<dbReference type="GO" id="GO:0016020">
    <property type="term" value="C:membrane"/>
    <property type="evidence" value="ECO:0007669"/>
    <property type="project" value="UniProtKB-SubCell"/>
</dbReference>
<dbReference type="SUPFAM" id="SSF103481">
    <property type="entry name" value="Multidrug resistance efflux transporter EmrE"/>
    <property type="match status" value="2"/>
</dbReference>
<dbReference type="PANTHER" id="PTHR32322">
    <property type="entry name" value="INNER MEMBRANE TRANSPORTER"/>
    <property type="match status" value="1"/>
</dbReference>
<dbReference type="InterPro" id="IPR000620">
    <property type="entry name" value="EamA_dom"/>
</dbReference>
<feature type="transmembrane region" description="Helical" evidence="6">
    <location>
        <begin position="115"/>
        <end position="134"/>
    </location>
</feature>
<protein>
    <recommendedName>
        <fullName evidence="7">EamA domain-containing protein</fullName>
    </recommendedName>
</protein>
<gene>
    <name evidence="8" type="ORF">A9R00_00795</name>
</gene>
<feature type="transmembrane region" description="Helical" evidence="6">
    <location>
        <begin position="205"/>
        <end position="223"/>
    </location>
</feature>
<feature type="domain" description="EamA" evidence="7">
    <location>
        <begin position="4"/>
        <end position="123"/>
    </location>
</feature>
<feature type="transmembrane region" description="Helical" evidence="6">
    <location>
        <begin position="80"/>
        <end position="103"/>
    </location>
</feature>
<dbReference type="PANTHER" id="PTHR32322:SF2">
    <property type="entry name" value="EAMA DOMAIN-CONTAINING PROTEIN"/>
    <property type="match status" value="1"/>
</dbReference>
<comment type="subcellular location">
    <subcellularLocation>
        <location evidence="1">Membrane</location>
        <topology evidence="1">Multi-pass membrane protein</topology>
    </subcellularLocation>
</comment>
<accession>A0A1Y5I0A8</accession>
<evidence type="ECO:0000256" key="2">
    <source>
        <dbReference type="ARBA" id="ARBA00007362"/>
    </source>
</evidence>
<keyword evidence="3 6" id="KW-0812">Transmembrane</keyword>
<feature type="non-terminal residue" evidence="8">
    <location>
        <position position="258"/>
    </location>
</feature>
<keyword evidence="4 6" id="KW-1133">Transmembrane helix</keyword>
<feature type="transmembrane region" description="Helical" evidence="6">
    <location>
        <begin position="235"/>
        <end position="254"/>
    </location>
</feature>
<feature type="transmembrane region" description="Helical" evidence="6">
    <location>
        <begin position="140"/>
        <end position="161"/>
    </location>
</feature>
<keyword evidence="5 6" id="KW-0472">Membrane</keyword>
<feature type="transmembrane region" description="Helical" evidence="6">
    <location>
        <begin position="56"/>
        <end position="74"/>
    </location>
</feature>
<evidence type="ECO:0000256" key="4">
    <source>
        <dbReference type="ARBA" id="ARBA00022989"/>
    </source>
</evidence>
<dbReference type="Proteomes" id="UP000227088">
    <property type="component" value="Unassembled WGS sequence"/>
</dbReference>
<comment type="caution">
    <text evidence="8">The sequence shown here is derived from an EMBL/GenBank/DDBJ whole genome shotgun (WGS) entry which is preliminary data.</text>
</comment>
<organism evidence="8 9">
    <name type="scientific">Oleispira antarctica</name>
    <dbReference type="NCBI Taxonomy" id="188908"/>
    <lineage>
        <taxon>Bacteria</taxon>
        <taxon>Pseudomonadati</taxon>
        <taxon>Pseudomonadota</taxon>
        <taxon>Gammaproteobacteria</taxon>
        <taxon>Oceanospirillales</taxon>
        <taxon>Oceanospirillaceae</taxon>
        <taxon>Oleispira</taxon>
    </lineage>
</organism>
<reference evidence="9" key="1">
    <citation type="journal article" date="2017" name="Proc. Natl. Acad. Sci. U.S.A.">
        <title>Simulation of Deepwater Horizon oil plume reveals substrate specialization within a complex community of hydrocarbon degraders.</title>
        <authorList>
            <person name="Hu P."/>
            <person name="Dubinsky E.A."/>
            <person name="Probst A.J."/>
            <person name="Wang J."/>
            <person name="Sieber C.M.K."/>
            <person name="Tom L.M."/>
            <person name="Gardinali P."/>
            <person name="Banfield J.F."/>
            <person name="Atlas R.M."/>
            <person name="Andersen G.L."/>
        </authorList>
    </citation>
    <scope>NUCLEOTIDE SEQUENCE [LARGE SCALE GENOMIC DNA]</scope>
</reference>
<feature type="transmembrane region" description="Helical" evidence="6">
    <location>
        <begin position="173"/>
        <end position="193"/>
    </location>
</feature>
<feature type="transmembrane region" description="Helical" evidence="6">
    <location>
        <begin position="30"/>
        <end position="49"/>
    </location>
</feature>
<dbReference type="InterPro" id="IPR037185">
    <property type="entry name" value="EmrE-like"/>
</dbReference>